<evidence type="ECO:0000259" key="3">
    <source>
        <dbReference type="PROSITE" id="PS50887"/>
    </source>
</evidence>
<dbReference type="PANTHER" id="PTHR33121">
    <property type="entry name" value="CYCLIC DI-GMP PHOSPHODIESTERASE PDEF"/>
    <property type="match status" value="1"/>
</dbReference>
<feature type="region of interest" description="Disordered" evidence="1">
    <location>
        <begin position="547"/>
        <end position="626"/>
    </location>
</feature>
<dbReference type="InterPro" id="IPR046342">
    <property type="entry name" value="CBS_dom_sf"/>
</dbReference>
<dbReference type="SMART" id="SM00052">
    <property type="entry name" value="EAL"/>
    <property type="match status" value="1"/>
</dbReference>
<accession>A0A840NEQ3</accession>
<name>A0A840NEQ3_9PSEU</name>
<dbReference type="GO" id="GO:0071111">
    <property type="term" value="F:cyclic-guanylate-specific phosphodiesterase activity"/>
    <property type="evidence" value="ECO:0007669"/>
    <property type="project" value="InterPro"/>
</dbReference>
<dbReference type="CDD" id="cd01948">
    <property type="entry name" value="EAL"/>
    <property type="match status" value="1"/>
</dbReference>
<evidence type="ECO:0000259" key="2">
    <source>
        <dbReference type="PROSITE" id="PS50883"/>
    </source>
</evidence>
<dbReference type="InterPro" id="IPR029787">
    <property type="entry name" value="Nucleotide_cyclase"/>
</dbReference>
<dbReference type="PROSITE" id="PS50883">
    <property type="entry name" value="EAL"/>
    <property type="match status" value="1"/>
</dbReference>
<dbReference type="Pfam" id="PF00990">
    <property type="entry name" value="GGDEF"/>
    <property type="match status" value="1"/>
</dbReference>
<keyword evidence="5" id="KW-1185">Reference proteome</keyword>
<dbReference type="Proteomes" id="UP000580474">
    <property type="component" value="Unassembled WGS sequence"/>
</dbReference>
<evidence type="ECO:0000313" key="4">
    <source>
        <dbReference type="EMBL" id="MBB5068575.1"/>
    </source>
</evidence>
<organism evidence="4 5">
    <name type="scientific">Saccharopolyspora gloriosae</name>
    <dbReference type="NCBI Taxonomy" id="455344"/>
    <lineage>
        <taxon>Bacteria</taxon>
        <taxon>Bacillati</taxon>
        <taxon>Actinomycetota</taxon>
        <taxon>Actinomycetes</taxon>
        <taxon>Pseudonocardiales</taxon>
        <taxon>Pseudonocardiaceae</taxon>
        <taxon>Saccharopolyspora</taxon>
    </lineage>
</organism>
<dbReference type="InterPro" id="IPR043128">
    <property type="entry name" value="Rev_trsase/Diguanyl_cyclase"/>
</dbReference>
<dbReference type="InterPro" id="IPR001633">
    <property type="entry name" value="EAL_dom"/>
</dbReference>
<dbReference type="Pfam" id="PF00563">
    <property type="entry name" value="EAL"/>
    <property type="match status" value="1"/>
</dbReference>
<dbReference type="AlphaFoldDB" id="A0A840NEQ3"/>
<dbReference type="PANTHER" id="PTHR33121:SF70">
    <property type="entry name" value="SIGNALING PROTEIN YKOW"/>
    <property type="match status" value="1"/>
</dbReference>
<dbReference type="SUPFAM" id="SSF55073">
    <property type="entry name" value="Nucleotide cyclase"/>
    <property type="match status" value="1"/>
</dbReference>
<dbReference type="SUPFAM" id="SSF141868">
    <property type="entry name" value="EAL domain-like"/>
    <property type="match status" value="1"/>
</dbReference>
<dbReference type="SMART" id="SM00267">
    <property type="entry name" value="GGDEF"/>
    <property type="match status" value="1"/>
</dbReference>
<dbReference type="InterPro" id="IPR035919">
    <property type="entry name" value="EAL_sf"/>
</dbReference>
<feature type="compositionally biased region" description="Pro residues" evidence="1">
    <location>
        <begin position="568"/>
        <end position="595"/>
    </location>
</feature>
<evidence type="ECO:0000313" key="5">
    <source>
        <dbReference type="Proteomes" id="UP000580474"/>
    </source>
</evidence>
<protein>
    <submittedName>
        <fullName evidence="4">EAL domain-containing protein (Putative c-di-GMP-specific phosphodiesterase class I)/GGDEF domain-containing protein</fullName>
    </submittedName>
</protein>
<dbReference type="RefSeq" id="WP_184478242.1">
    <property type="nucleotide sequence ID" value="NZ_JACHIV010000001.1"/>
</dbReference>
<feature type="domain" description="EAL" evidence="2">
    <location>
        <begin position="1"/>
        <end position="246"/>
    </location>
</feature>
<feature type="domain" description="GGDEF" evidence="3">
    <location>
        <begin position="426"/>
        <end position="553"/>
    </location>
</feature>
<sequence>MSAGSIDPVLALVNEVRFAFQPLINVKTGAIVAVEALARPTGGDVHDLFREAARHRKLTELDIELARAAITAAADHETLLPLHLNIFGGTVTHDLPRLQLVLDRLREVGRREQEVTLEIGPPFARLDPVQLVEGVQSLKSDGFQIAVDGVGDGDVPLTLIADMEPGMVKLDRGVVSGLPDSAPRRAVLESVRHLCEAANADLVAEGVENDRQLSALRRTGVRLVQGNLLAPAARRPPTTITVPGVAAEVTDPSGQPVNTLAAGPRVTEFLSPATLLSVDATADKVRGVLADHPEISGVVLVDEHNRPQFTIDRNRFLLAVTGPYGHALHAKRPASRLADEPRMVTTATTAMEALSLVTRSDQYRMYDDAIVVDEAGRCLGAVRAGHLIRGMADLKVEEAAALNPLTRLPGSDAIARDVGRRIAAGDVFAVSWLDIDGFKSVNDSVGFSAGDDLIRTIGRVLTDAATSLTSVTVGHVGGDDFLLVADLDDLVPLSELLLDPEREAGGVRVTLSLATLVCTQSTVSTYDEVSRMLAPLKQDAKALTGSSWVMSRPGSEHVDVLRGKPQSQQPPPSFPGPATPPPGFAPGSGPPPPAGPGGSADPSAMHFPTEDPDPDLPQARSQAPRR</sequence>
<dbReference type="SUPFAM" id="SSF54631">
    <property type="entry name" value="CBS-domain pair"/>
    <property type="match status" value="1"/>
</dbReference>
<dbReference type="InterPro" id="IPR050706">
    <property type="entry name" value="Cyclic-di-GMP_PDE-like"/>
</dbReference>
<dbReference type="Gene3D" id="3.20.20.450">
    <property type="entry name" value="EAL domain"/>
    <property type="match status" value="1"/>
</dbReference>
<comment type="caution">
    <text evidence="4">The sequence shown here is derived from an EMBL/GenBank/DDBJ whole genome shotgun (WGS) entry which is preliminary data.</text>
</comment>
<evidence type="ECO:0000256" key="1">
    <source>
        <dbReference type="SAM" id="MobiDB-lite"/>
    </source>
</evidence>
<dbReference type="InterPro" id="IPR000160">
    <property type="entry name" value="GGDEF_dom"/>
</dbReference>
<dbReference type="Gene3D" id="3.30.70.270">
    <property type="match status" value="1"/>
</dbReference>
<gene>
    <name evidence="4" type="ORF">BJ969_001663</name>
</gene>
<reference evidence="4 5" key="1">
    <citation type="submission" date="2020-08" db="EMBL/GenBank/DDBJ databases">
        <title>Sequencing the genomes of 1000 actinobacteria strains.</title>
        <authorList>
            <person name="Klenk H.-P."/>
        </authorList>
    </citation>
    <scope>NUCLEOTIDE SEQUENCE [LARGE SCALE GENOMIC DNA]</scope>
    <source>
        <strain evidence="4 5">DSM 45582</strain>
    </source>
</reference>
<dbReference type="EMBL" id="JACHIV010000001">
    <property type="protein sequence ID" value="MBB5068575.1"/>
    <property type="molecule type" value="Genomic_DNA"/>
</dbReference>
<proteinExistence type="predicted"/>
<dbReference type="PROSITE" id="PS50887">
    <property type="entry name" value="GGDEF"/>
    <property type="match status" value="1"/>
</dbReference>